<proteinExistence type="inferred from homology"/>
<dbReference type="Gene3D" id="6.10.250.620">
    <property type="match status" value="1"/>
</dbReference>
<evidence type="ECO:0000256" key="6">
    <source>
        <dbReference type="ARBA" id="ARBA00022977"/>
    </source>
</evidence>
<keyword evidence="2 10" id="KW-0004">4Fe-4S</keyword>
<evidence type="ECO:0000313" key="12">
    <source>
        <dbReference type="EMBL" id="EIF00679.1"/>
    </source>
</evidence>
<organism evidence="12 13">
    <name type="scientific">Saccharomonospora glauca K62</name>
    <dbReference type="NCBI Taxonomy" id="928724"/>
    <lineage>
        <taxon>Bacteria</taxon>
        <taxon>Bacillati</taxon>
        <taxon>Actinomycetota</taxon>
        <taxon>Actinomycetes</taxon>
        <taxon>Pseudonocardiales</taxon>
        <taxon>Pseudonocardiaceae</taxon>
        <taxon>Saccharomonospora</taxon>
    </lineage>
</organism>
<keyword evidence="6 10" id="KW-0784">Thiamine biosynthesis</keyword>
<evidence type="ECO:0000256" key="9">
    <source>
        <dbReference type="ARBA" id="ARBA00023239"/>
    </source>
</evidence>
<keyword evidence="13" id="KW-1185">Reference proteome</keyword>
<dbReference type="Proteomes" id="UP000005087">
    <property type="component" value="Chromosome"/>
</dbReference>
<name>I1D6V4_9PSEU</name>
<dbReference type="PANTHER" id="PTHR30557">
    <property type="entry name" value="THIAMINE BIOSYNTHESIS PROTEIN THIC"/>
    <property type="match status" value="1"/>
</dbReference>
<feature type="binding site" evidence="10">
    <location>
        <position position="345"/>
    </location>
    <ligand>
        <name>Zn(2+)</name>
        <dbReference type="ChEBI" id="CHEBI:29105"/>
    </ligand>
</feature>
<evidence type="ECO:0000256" key="1">
    <source>
        <dbReference type="ARBA" id="ARBA00003175"/>
    </source>
</evidence>
<dbReference type="GO" id="GO:0009229">
    <property type="term" value="P:thiamine diphosphate biosynthetic process"/>
    <property type="evidence" value="ECO:0007669"/>
    <property type="project" value="UniProtKB-UniRule"/>
</dbReference>
<feature type="binding site" evidence="10">
    <location>
        <position position="489"/>
    </location>
    <ligand>
        <name>[4Fe-4S] cluster</name>
        <dbReference type="ChEBI" id="CHEBI:49883"/>
        <note>4Fe-4S-S-AdoMet</note>
    </ligand>
</feature>
<evidence type="ECO:0000256" key="10">
    <source>
        <dbReference type="HAMAP-Rule" id="MF_00089"/>
    </source>
</evidence>
<dbReference type="AlphaFoldDB" id="I1D6V4"/>
<keyword evidence="5 10" id="KW-0862">Zinc</keyword>
<dbReference type="HAMAP" id="MF_00089">
    <property type="entry name" value="ThiC"/>
    <property type="match status" value="1"/>
</dbReference>
<comment type="function">
    <text evidence="1 10">Catalyzes the synthesis of the hydroxymethylpyrimidine phosphate (HMP-P) moiety of thiamine from aminoimidazole ribotide (AIR) in a radical S-adenosyl-L-methionine (SAM)-dependent reaction.</text>
</comment>
<feature type="binding site" evidence="10">
    <location>
        <begin position="302"/>
        <end position="305"/>
    </location>
    <ligand>
        <name>substrate</name>
    </ligand>
</feature>
<keyword evidence="3 10" id="KW-0949">S-adenosyl-L-methionine</keyword>
<dbReference type="EMBL" id="CM001484">
    <property type="protein sequence ID" value="EIF00679.1"/>
    <property type="molecule type" value="Genomic_DNA"/>
</dbReference>
<dbReference type="SFLD" id="SFLDS00113">
    <property type="entry name" value="Radical_SAM_Phosphomethylpyrim"/>
    <property type="match status" value="1"/>
</dbReference>
<dbReference type="InterPro" id="IPR002817">
    <property type="entry name" value="ThiC/BzaA/B"/>
</dbReference>
<evidence type="ECO:0000256" key="4">
    <source>
        <dbReference type="ARBA" id="ARBA00022723"/>
    </source>
</evidence>
<evidence type="ECO:0000313" key="13">
    <source>
        <dbReference type="Proteomes" id="UP000005087"/>
    </source>
</evidence>
<comment type="pathway">
    <text evidence="10">Cofactor biosynthesis; thiamine diphosphate biosynthesis.</text>
</comment>
<evidence type="ECO:0000256" key="7">
    <source>
        <dbReference type="ARBA" id="ARBA00023004"/>
    </source>
</evidence>
<keyword evidence="9 10" id="KW-0456">Lyase</keyword>
<dbReference type="Pfam" id="PF01964">
    <property type="entry name" value="ThiC_Rad_SAM"/>
    <property type="match status" value="1"/>
</dbReference>
<feature type="domain" description="ThiC-associated" evidence="11">
    <location>
        <begin position="17"/>
        <end position="80"/>
    </location>
</feature>
<keyword evidence="7 10" id="KW-0408">Iron</keyword>
<comment type="cofactor">
    <cofactor evidence="10">
        <name>[4Fe-4S] cluster</name>
        <dbReference type="ChEBI" id="CHEBI:49883"/>
    </cofactor>
    <text evidence="10">Binds 1 [4Fe-4S] cluster per subunit. The cluster is coordinated with 3 cysteines and an exchangeable S-adenosyl-L-methionine.</text>
</comment>
<evidence type="ECO:0000256" key="3">
    <source>
        <dbReference type="ARBA" id="ARBA00022691"/>
    </source>
</evidence>
<protein>
    <recommendedName>
        <fullName evidence="10">Phosphomethylpyrimidine synthase</fullName>
        <ecNumber evidence="10">4.1.99.17</ecNumber>
    </recommendedName>
    <alternativeName>
        <fullName evidence="10">Hydroxymethylpyrimidine phosphate synthase</fullName>
        <shortName evidence="10">HMP-P synthase</shortName>
        <shortName evidence="10">HMP-phosphate synthase</shortName>
        <shortName evidence="10">HMPP synthase</shortName>
    </alternativeName>
    <alternativeName>
        <fullName evidence="10">Thiamine biosynthesis protein ThiC</fullName>
    </alternativeName>
</protein>
<dbReference type="SFLD" id="SFLDG01114">
    <property type="entry name" value="phosphomethylpyrimidine_syntha"/>
    <property type="match status" value="1"/>
</dbReference>
<dbReference type="STRING" id="928724.SacglDRAFT_03832"/>
<comment type="catalytic activity">
    <reaction evidence="10">
        <text>5-amino-1-(5-phospho-beta-D-ribosyl)imidazole + S-adenosyl-L-methionine = 4-amino-2-methyl-5-(phosphooxymethyl)pyrimidine + CO + 5'-deoxyadenosine + formate + L-methionine + 3 H(+)</text>
        <dbReference type="Rhea" id="RHEA:24840"/>
        <dbReference type="ChEBI" id="CHEBI:15378"/>
        <dbReference type="ChEBI" id="CHEBI:15740"/>
        <dbReference type="ChEBI" id="CHEBI:17245"/>
        <dbReference type="ChEBI" id="CHEBI:17319"/>
        <dbReference type="ChEBI" id="CHEBI:57844"/>
        <dbReference type="ChEBI" id="CHEBI:58354"/>
        <dbReference type="ChEBI" id="CHEBI:59789"/>
        <dbReference type="ChEBI" id="CHEBI:137981"/>
        <dbReference type="EC" id="4.1.99.17"/>
    </reaction>
</comment>
<dbReference type="InterPro" id="IPR037509">
    <property type="entry name" value="ThiC"/>
</dbReference>
<feature type="binding site" evidence="10">
    <location>
        <position position="492"/>
    </location>
    <ligand>
        <name>[4Fe-4S] cluster</name>
        <dbReference type="ChEBI" id="CHEBI:49883"/>
        <note>4Fe-4S-S-AdoMet</note>
    </ligand>
</feature>
<evidence type="ECO:0000256" key="8">
    <source>
        <dbReference type="ARBA" id="ARBA00023014"/>
    </source>
</evidence>
<reference evidence="13" key="2">
    <citation type="submission" date="2012-01" db="EMBL/GenBank/DDBJ databases">
        <title>Noncontiguous Finished sequence of chromosome of Saccharomonospora glauca K62.</title>
        <authorList>
            <consortium name="US DOE Joint Genome Institute"/>
            <person name="Lucas S."/>
            <person name="Han J."/>
            <person name="Lapidus A."/>
            <person name="Cheng J.-F."/>
            <person name="Goodwin L."/>
            <person name="Pitluck S."/>
            <person name="Peters L."/>
            <person name="Mikhailova N."/>
            <person name="Held B."/>
            <person name="Detter J.C."/>
            <person name="Han C."/>
            <person name="Tapia R."/>
            <person name="Land M."/>
            <person name="Hauser L."/>
            <person name="Kyrpides N."/>
            <person name="Ivanova N."/>
            <person name="Pagani I."/>
            <person name="Brambilla E.-M."/>
            <person name="Klenk H.-P."/>
            <person name="Woyke T."/>
        </authorList>
    </citation>
    <scope>NUCLEOTIDE SEQUENCE [LARGE SCALE GENOMIC DNA]</scope>
    <source>
        <strain evidence="13">K62</strain>
    </source>
</reference>
<dbReference type="RefSeq" id="WP_005466495.1">
    <property type="nucleotide sequence ID" value="NZ_CM001484.1"/>
</dbReference>
<dbReference type="SFLD" id="SFLDF00407">
    <property type="entry name" value="phosphomethylpyrimidine_syntha"/>
    <property type="match status" value="1"/>
</dbReference>
<feature type="binding site" evidence="10">
    <location>
        <position position="368"/>
    </location>
    <ligand>
        <name>substrate</name>
    </ligand>
</feature>
<feature type="binding site" evidence="10">
    <location>
        <position position="241"/>
    </location>
    <ligand>
        <name>substrate</name>
    </ligand>
</feature>
<gene>
    <name evidence="10" type="primary">thiC</name>
    <name evidence="12" type="ORF">SacglDRAFT_03832</name>
</gene>
<dbReference type="Gene3D" id="3.20.20.540">
    <property type="entry name" value="Radical SAM ThiC family, central domain"/>
    <property type="match status" value="1"/>
</dbReference>
<feature type="binding site" evidence="10">
    <location>
        <position position="497"/>
    </location>
    <ligand>
        <name>[4Fe-4S] cluster</name>
        <dbReference type="ChEBI" id="CHEBI:49883"/>
        <note>4Fe-4S-S-AdoMet</note>
    </ligand>
</feature>
<dbReference type="PANTHER" id="PTHR30557:SF1">
    <property type="entry name" value="PHOSPHOMETHYLPYRIMIDINE SYNTHASE, CHLOROPLASTIC"/>
    <property type="match status" value="1"/>
</dbReference>
<evidence type="ECO:0000256" key="2">
    <source>
        <dbReference type="ARBA" id="ARBA00022485"/>
    </source>
</evidence>
<dbReference type="NCBIfam" id="TIGR00190">
    <property type="entry name" value="thiC"/>
    <property type="match status" value="1"/>
</dbReference>
<dbReference type="NCBIfam" id="NF009895">
    <property type="entry name" value="PRK13352.1"/>
    <property type="match status" value="1"/>
</dbReference>
<feature type="binding site" evidence="10">
    <location>
        <begin position="261"/>
        <end position="263"/>
    </location>
    <ligand>
        <name>substrate</name>
    </ligand>
</feature>
<accession>I1D6V4</accession>
<dbReference type="GO" id="GO:0009228">
    <property type="term" value="P:thiamine biosynthetic process"/>
    <property type="evidence" value="ECO:0007669"/>
    <property type="project" value="UniProtKB-UniRule"/>
</dbReference>
<feature type="binding site" evidence="10">
    <location>
        <position position="147"/>
    </location>
    <ligand>
        <name>substrate</name>
    </ligand>
</feature>
<dbReference type="GO" id="GO:0051539">
    <property type="term" value="F:4 iron, 4 sulfur cluster binding"/>
    <property type="evidence" value="ECO:0007669"/>
    <property type="project" value="UniProtKB-KW"/>
</dbReference>
<feature type="binding site" evidence="10">
    <location>
        <position position="409"/>
    </location>
    <ligand>
        <name>Zn(2+)</name>
        <dbReference type="ChEBI" id="CHEBI:29105"/>
    </ligand>
</feature>
<dbReference type="UniPathway" id="UPA00060"/>
<comment type="similarity">
    <text evidence="10">Belongs to the ThiC family.</text>
</comment>
<evidence type="ECO:0000259" key="11">
    <source>
        <dbReference type="Pfam" id="PF13667"/>
    </source>
</evidence>
<reference evidence="12 13" key="1">
    <citation type="submission" date="2011-09" db="EMBL/GenBank/DDBJ databases">
        <authorList>
            <consortium name="US DOE Joint Genome Institute (JGI-PGF)"/>
            <person name="Lucas S."/>
            <person name="Han J."/>
            <person name="Lapidus A."/>
            <person name="Cheng J.-F."/>
            <person name="Goodwin L."/>
            <person name="Pitluck S."/>
            <person name="Peters L."/>
            <person name="Land M.L."/>
            <person name="Hauser L."/>
            <person name="Brambilla E."/>
            <person name="Klenk H.-P."/>
            <person name="Woyke T.J."/>
        </authorList>
    </citation>
    <scope>NUCLEOTIDE SEQUENCE [LARGE SCALE GENOMIC DNA]</scope>
    <source>
        <strain evidence="12 13">K62</strain>
    </source>
</reference>
<sequence length="545" mass="60641">MTAQRAEVSPTITTGPITGSRKVYHSTVSGLRVPARRIELSNGDHFDVYDTSGPYTDLEATVDVHKGLPRLRQPWHEGKEHNTQLGWAKAGVITPEMEFVAARERVDPEFVRAEVARGRAVIPANRRHPESEPMIIGKNFLVKVNANLGNSAVWSSVEEEVEKMVWATRWGADTVMDLSTGKRIHETREWIIRNSPVPVGTVPIYQALEKVGGEPAKLSWEVYRDTVIEQCEQGVDYMTVHAGVLLRYVPLTADRVTGIVSRGGSIMAAWCLAHHEESFLYTHFAELCEILRSYDVTFSLGDGLRPGSIADANDRAQFAELETLGELVRVAREHDVQVMIEGPGHVPMHKIKENVELEERLCDEAPFYTLGPLATDIAPAYDHITSAIGAAQIARYGTAMLCYVTPKEHLGLPNRDDVKTGVISYKIAAHAADLAKGHPYAQQRDDALSKARFEFRWNDQFNLSLDPDTARAFHDETLPAEPAKTAHFCSMCGPKFCSMRITQDVRAYAEEHGLTSTEAIEAGMREKSREFVDRGAAVYLPVVDR</sequence>
<dbReference type="InterPro" id="IPR025747">
    <property type="entry name" value="ThiC-associated_dom"/>
</dbReference>
<dbReference type="InterPro" id="IPR038521">
    <property type="entry name" value="ThiC/Bza_core_dom"/>
</dbReference>
<dbReference type="GO" id="GO:0005829">
    <property type="term" value="C:cytosol"/>
    <property type="evidence" value="ECO:0007669"/>
    <property type="project" value="TreeGrafter"/>
</dbReference>
<dbReference type="EC" id="4.1.99.17" evidence="10"/>
<dbReference type="Pfam" id="PF13667">
    <property type="entry name" value="ThiC-associated"/>
    <property type="match status" value="1"/>
</dbReference>
<dbReference type="GO" id="GO:0070284">
    <property type="term" value="F:phosphomethylpyrimidine synthase activity"/>
    <property type="evidence" value="ECO:0007669"/>
    <property type="project" value="UniProtKB-EC"/>
</dbReference>
<dbReference type="NCBIfam" id="NF006763">
    <property type="entry name" value="PRK09284.1"/>
    <property type="match status" value="1"/>
</dbReference>
<feature type="binding site" evidence="10">
    <location>
        <position position="341"/>
    </location>
    <ligand>
        <name>substrate</name>
    </ligand>
</feature>
<keyword evidence="8 10" id="KW-0411">Iron-sulfur</keyword>
<dbReference type="GO" id="GO:0008270">
    <property type="term" value="F:zinc ion binding"/>
    <property type="evidence" value="ECO:0007669"/>
    <property type="project" value="UniProtKB-UniRule"/>
</dbReference>
<feature type="binding site" evidence="10">
    <location>
        <position position="205"/>
    </location>
    <ligand>
        <name>substrate</name>
    </ligand>
</feature>
<dbReference type="eggNOG" id="COG0422">
    <property type="taxonomic scope" value="Bacteria"/>
</dbReference>
<dbReference type="HOGENOM" id="CLU_013181_2_1_11"/>
<feature type="binding site" evidence="10">
    <location>
        <position position="176"/>
    </location>
    <ligand>
        <name>substrate</name>
    </ligand>
</feature>
<keyword evidence="4 10" id="KW-0479">Metal-binding</keyword>
<dbReference type="FunFam" id="3.20.20.540:FF:000001">
    <property type="entry name" value="Phosphomethylpyrimidine synthase"/>
    <property type="match status" value="1"/>
</dbReference>
<evidence type="ECO:0000256" key="5">
    <source>
        <dbReference type="ARBA" id="ARBA00022833"/>
    </source>
</evidence>